<evidence type="ECO:0000313" key="1">
    <source>
        <dbReference type="EMBL" id="GAA0164215.1"/>
    </source>
</evidence>
<keyword evidence="2" id="KW-1185">Reference proteome</keyword>
<protein>
    <submittedName>
        <fullName evidence="1">Uncharacterized protein</fullName>
    </submittedName>
</protein>
<dbReference type="AlphaFoldDB" id="A0AAV3QJI1"/>
<organism evidence="1 2">
    <name type="scientific">Lithospermum erythrorhizon</name>
    <name type="common">Purple gromwell</name>
    <name type="synonym">Lithospermum officinale var. erythrorhizon</name>
    <dbReference type="NCBI Taxonomy" id="34254"/>
    <lineage>
        <taxon>Eukaryota</taxon>
        <taxon>Viridiplantae</taxon>
        <taxon>Streptophyta</taxon>
        <taxon>Embryophyta</taxon>
        <taxon>Tracheophyta</taxon>
        <taxon>Spermatophyta</taxon>
        <taxon>Magnoliopsida</taxon>
        <taxon>eudicotyledons</taxon>
        <taxon>Gunneridae</taxon>
        <taxon>Pentapetalae</taxon>
        <taxon>asterids</taxon>
        <taxon>lamiids</taxon>
        <taxon>Boraginales</taxon>
        <taxon>Boraginaceae</taxon>
        <taxon>Boraginoideae</taxon>
        <taxon>Lithospermeae</taxon>
        <taxon>Lithospermum</taxon>
    </lineage>
</organism>
<dbReference type="CDD" id="cd09272">
    <property type="entry name" value="RNase_HI_RT_Ty1"/>
    <property type="match status" value="1"/>
</dbReference>
<accession>A0AAV3QJI1</accession>
<dbReference type="PANTHER" id="PTHR11439">
    <property type="entry name" value="GAG-POL-RELATED RETROTRANSPOSON"/>
    <property type="match status" value="1"/>
</dbReference>
<dbReference type="Proteomes" id="UP001454036">
    <property type="component" value="Unassembled WGS sequence"/>
</dbReference>
<dbReference type="EMBL" id="BAABME010004982">
    <property type="protein sequence ID" value="GAA0164215.1"/>
    <property type="molecule type" value="Genomic_DNA"/>
</dbReference>
<reference evidence="1 2" key="1">
    <citation type="submission" date="2024-01" db="EMBL/GenBank/DDBJ databases">
        <title>The complete chloroplast genome sequence of Lithospermum erythrorhizon: insights into the phylogenetic relationship among Boraginaceae species and the maternal lineages of purple gromwells.</title>
        <authorList>
            <person name="Okada T."/>
            <person name="Watanabe K."/>
        </authorList>
    </citation>
    <scope>NUCLEOTIDE SEQUENCE [LARGE SCALE GENOMIC DNA]</scope>
</reference>
<gene>
    <name evidence="1" type="ORF">LIER_19905</name>
</gene>
<sequence>MATTVCELQWITYLLKDLNANVPLPIVLWCDNLAALHITSNPVFHECTKRLDIDCHIVRNQFLSGLVLPQKISTVDQIADLFTKPLPVLPFARLASKLGMRDVFHSHLEGGVKVYVMVSFLLITQRCLIPAWMVWSSVRVLVHNQFGEDFIFGVLSEHVPLTC</sequence>
<comment type="caution">
    <text evidence="1">The sequence shown here is derived from an EMBL/GenBank/DDBJ whole genome shotgun (WGS) entry which is preliminary data.</text>
</comment>
<evidence type="ECO:0000313" key="2">
    <source>
        <dbReference type="Proteomes" id="UP001454036"/>
    </source>
</evidence>
<name>A0AAV3QJI1_LITER</name>
<dbReference type="PANTHER" id="PTHR11439:SF470">
    <property type="entry name" value="CYSTEINE-RICH RLK (RECEPTOR-LIKE PROTEIN KINASE) 8"/>
    <property type="match status" value="1"/>
</dbReference>
<proteinExistence type="predicted"/>